<organism evidence="1">
    <name type="scientific">marine sediment metagenome</name>
    <dbReference type="NCBI Taxonomy" id="412755"/>
    <lineage>
        <taxon>unclassified sequences</taxon>
        <taxon>metagenomes</taxon>
        <taxon>ecological metagenomes</taxon>
    </lineage>
</organism>
<evidence type="ECO:0000313" key="1">
    <source>
        <dbReference type="EMBL" id="GAG61901.1"/>
    </source>
</evidence>
<protein>
    <submittedName>
        <fullName evidence="1">Uncharacterized protein</fullName>
    </submittedName>
</protein>
<gene>
    <name evidence="1" type="ORF">S01H4_10132</name>
</gene>
<sequence length="136" mass="16201">MCKMPREKQYQIYVNESDKKRITKRAQSKHRTEGELVGYWSELDEMYDLDRVGFLERMDEDYKNGFIQFNEDGLIRIDKGAWVKVHLDDGEYLMKLHEEDSKKLDELAKRYGGTREEVHAHIQKMYGEAGDKYKGE</sequence>
<proteinExistence type="predicted"/>
<dbReference type="EMBL" id="BART01003813">
    <property type="protein sequence ID" value="GAG61901.1"/>
    <property type="molecule type" value="Genomic_DNA"/>
</dbReference>
<reference evidence="1" key="1">
    <citation type="journal article" date="2014" name="Front. Microbiol.">
        <title>High frequency of phylogenetically diverse reductive dehalogenase-homologous genes in deep subseafloor sedimentary metagenomes.</title>
        <authorList>
            <person name="Kawai M."/>
            <person name="Futagami T."/>
            <person name="Toyoda A."/>
            <person name="Takaki Y."/>
            <person name="Nishi S."/>
            <person name="Hori S."/>
            <person name="Arai W."/>
            <person name="Tsubouchi T."/>
            <person name="Morono Y."/>
            <person name="Uchiyama I."/>
            <person name="Ito T."/>
            <person name="Fujiyama A."/>
            <person name="Inagaki F."/>
            <person name="Takami H."/>
        </authorList>
    </citation>
    <scope>NUCLEOTIDE SEQUENCE</scope>
    <source>
        <strain evidence="1">Expedition CK06-06</strain>
    </source>
</reference>
<dbReference type="AlphaFoldDB" id="X1APW1"/>
<name>X1APW1_9ZZZZ</name>
<feature type="non-terminal residue" evidence="1">
    <location>
        <position position="136"/>
    </location>
</feature>
<accession>X1APW1</accession>
<comment type="caution">
    <text evidence="1">The sequence shown here is derived from an EMBL/GenBank/DDBJ whole genome shotgun (WGS) entry which is preliminary data.</text>
</comment>